<evidence type="ECO:0000313" key="2">
    <source>
        <dbReference type="EMBL" id="MDR6376524.1"/>
    </source>
</evidence>
<dbReference type="Proteomes" id="UP001229486">
    <property type="component" value="Unassembled WGS sequence"/>
</dbReference>
<sequence>MTPQDSLGERAASGEPSTMTRRRWLQGALALTAAGLTGSLTLKALADDSSSAPIDTFMTLSQSLTEKSALDRDVGTRLFAALQKSTPELAQQLPKLAGALAAGSADAAQQALALKIMEAWYLGTVDDVVITYEQALMFGVVSDTLIIRSYCPNKPGFWAAKPVERQA</sequence>
<dbReference type="EMBL" id="JAURTK010000003">
    <property type="protein sequence ID" value="MDP9647032.1"/>
    <property type="molecule type" value="Genomic_DNA"/>
</dbReference>
<proteinExistence type="predicted"/>
<evidence type="ECO:0000313" key="1">
    <source>
        <dbReference type="EMBL" id="MDP9647032.1"/>
    </source>
</evidence>
<dbReference type="PROSITE" id="PS51318">
    <property type="entry name" value="TAT"/>
    <property type="match status" value="1"/>
</dbReference>
<evidence type="ECO:0000313" key="3">
    <source>
        <dbReference type="Proteomes" id="UP001185254"/>
    </source>
</evidence>
<comment type="caution">
    <text evidence="1">The sequence shown here is derived from an EMBL/GenBank/DDBJ whole genome shotgun (WGS) entry which is preliminary data.</text>
</comment>
<dbReference type="EMBL" id="JAVDQN010000002">
    <property type="protein sequence ID" value="MDR6376524.1"/>
    <property type="molecule type" value="Genomic_DNA"/>
</dbReference>
<dbReference type="InterPro" id="IPR006311">
    <property type="entry name" value="TAT_signal"/>
</dbReference>
<organism evidence="1 4">
    <name type="scientific">Paraburkholderia caledonica</name>
    <dbReference type="NCBI Taxonomy" id="134536"/>
    <lineage>
        <taxon>Bacteria</taxon>
        <taxon>Pseudomonadati</taxon>
        <taxon>Pseudomonadota</taxon>
        <taxon>Betaproteobacteria</taxon>
        <taxon>Burkholderiales</taxon>
        <taxon>Burkholderiaceae</taxon>
        <taxon>Paraburkholderia</taxon>
    </lineage>
</organism>
<dbReference type="InterPro" id="IPR024651">
    <property type="entry name" value="FAD-SLDH_ssu"/>
</dbReference>
<keyword evidence="3" id="KW-1185">Reference proteome</keyword>
<name>A0AB73IAV4_9BURK</name>
<reference evidence="1 3" key="1">
    <citation type="submission" date="2023-07" db="EMBL/GenBank/DDBJ databases">
        <title>Sorghum-associated microbial communities from plants grown in Nebraska, USA.</title>
        <authorList>
            <person name="Schachtman D."/>
        </authorList>
    </citation>
    <scope>NUCLEOTIDE SEQUENCE</scope>
    <source>
        <strain evidence="2 3">DS1039</strain>
        <strain evidence="1">DS1061</strain>
    </source>
</reference>
<gene>
    <name evidence="2" type="ORF">J2776_003224</name>
    <name evidence="1" type="ORF">J2793_002478</name>
</gene>
<evidence type="ECO:0000313" key="4">
    <source>
        <dbReference type="Proteomes" id="UP001229486"/>
    </source>
</evidence>
<protein>
    <recommendedName>
        <fullName evidence="5">Twin-arginine translocation pathway signal</fullName>
    </recommendedName>
</protein>
<dbReference type="AlphaFoldDB" id="A0AB73IAV4"/>
<dbReference type="Pfam" id="PF12318">
    <property type="entry name" value="FAD-SLDH"/>
    <property type="match status" value="1"/>
</dbReference>
<dbReference type="Proteomes" id="UP001185254">
    <property type="component" value="Unassembled WGS sequence"/>
</dbReference>
<accession>A0AB73IAV4</accession>
<evidence type="ECO:0008006" key="5">
    <source>
        <dbReference type="Google" id="ProtNLM"/>
    </source>
</evidence>